<organism evidence="3 4">
    <name type="scientific">Kribbella shirazensis</name>
    <dbReference type="NCBI Taxonomy" id="1105143"/>
    <lineage>
        <taxon>Bacteria</taxon>
        <taxon>Bacillati</taxon>
        <taxon>Actinomycetota</taxon>
        <taxon>Actinomycetes</taxon>
        <taxon>Propionibacteriales</taxon>
        <taxon>Kribbellaceae</taxon>
        <taxon>Kribbella</taxon>
    </lineage>
</organism>
<evidence type="ECO:0000256" key="1">
    <source>
        <dbReference type="SAM" id="Phobius"/>
    </source>
</evidence>
<feature type="transmembrane region" description="Helical" evidence="1">
    <location>
        <begin position="85"/>
        <end position="104"/>
    </location>
</feature>
<feature type="domain" description="DAGKc" evidence="2">
    <location>
        <begin position="112"/>
        <end position="239"/>
    </location>
</feature>
<dbReference type="AlphaFoldDB" id="A0A7X5VE02"/>
<dbReference type="Proteomes" id="UP000555407">
    <property type="component" value="Unassembled WGS sequence"/>
</dbReference>
<keyword evidence="1" id="KW-1133">Transmembrane helix</keyword>
<feature type="transmembrane region" description="Helical" evidence="1">
    <location>
        <begin position="61"/>
        <end position="79"/>
    </location>
</feature>
<dbReference type="EMBL" id="JAASRO010000001">
    <property type="protein sequence ID" value="NIK59264.1"/>
    <property type="molecule type" value="Genomic_DNA"/>
</dbReference>
<keyword evidence="1" id="KW-0472">Membrane</keyword>
<keyword evidence="1" id="KW-0812">Transmembrane</keyword>
<evidence type="ECO:0000259" key="2">
    <source>
        <dbReference type="PROSITE" id="PS50146"/>
    </source>
</evidence>
<dbReference type="InterPro" id="IPR016064">
    <property type="entry name" value="NAD/diacylglycerol_kinase_sf"/>
</dbReference>
<sequence length="432" mass="45205">MRRRIAAVTALLVGAATVVLGVVVSVSEFPRGLGLLGCVLIAGVSAWYGALRRGFARTAGLYIAGVALVGAVVLIVLGGKFGVDLLVVVGLLVTLAAVRASFAVHVELPRATAPEHPVLFYNPLSGGGKAERFALAKEARDRGIEPIELKRGDDLETLVRGAVARGADGLAMAGGDGSQAIVAAIAAEYSLPYACVPAGTRNHFALDLGVDRNDVVGALDAFVDGGERLVDLAEVNGRVFVNNVSLGLYAEAVQRTGYRAAKIRTLLDTVPDALGDSGSDLDMRWTGPGGHDHRGGAAVLVSNNRYRLGRAVGSGTRPRIDDGLLGITVLGAPADGEQSRLQRPWREWSALSFEVDADRPLPAGVDGEALVLDAPLLFRIRPGVLRVRIAHQHPGSSPAAMAPEGIRDGLAELVRIVFGRDRESASSTARRP</sequence>
<dbReference type="InterPro" id="IPR001206">
    <property type="entry name" value="Diacylglycerol_kinase_cat_dom"/>
</dbReference>
<keyword evidence="3" id="KW-0808">Transferase</keyword>
<accession>A0A7X5VE02</accession>
<proteinExistence type="predicted"/>
<dbReference type="Pfam" id="PF00781">
    <property type="entry name" value="DAGK_cat"/>
    <property type="match status" value="1"/>
</dbReference>
<dbReference type="Gene3D" id="2.60.200.40">
    <property type="match status" value="1"/>
</dbReference>
<dbReference type="Gene3D" id="3.40.50.10330">
    <property type="entry name" value="Probable inorganic polyphosphate/atp-NAD kinase, domain 1"/>
    <property type="match status" value="1"/>
</dbReference>
<keyword evidence="4" id="KW-1185">Reference proteome</keyword>
<protein>
    <submittedName>
        <fullName evidence="3">Diacylglycerol kinase family enzyme</fullName>
    </submittedName>
</protein>
<dbReference type="GO" id="GO:0016301">
    <property type="term" value="F:kinase activity"/>
    <property type="evidence" value="ECO:0007669"/>
    <property type="project" value="UniProtKB-KW"/>
</dbReference>
<keyword evidence="3" id="KW-0418">Kinase</keyword>
<reference evidence="3 4" key="1">
    <citation type="submission" date="2020-03" db="EMBL/GenBank/DDBJ databases">
        <title>Sequencing the genomes of 1000 actinobacteria strains.</title>
        <authorList>
            <person name="Klenk H.-P."/>
        </authorList>
    </citation>
    <scope>NUCLEOTIDE SEQUENCE [LARGE SCALE GENOMIC DNA]</scope>
    <source>
        <strain evidence="3 4">DSM 45490</strain>
    </source>
</reference>
<feature type="transmembrane region" description="Helical" evidence="1">
    <location>
        <begin position="31"/>
        <end position="49"/>
    </location>
</feature>
<gene>
    <name evidence="3" type="ORF">BJY22_004981</name>
</gene>
<dbReference type="RefSeq" id="WP_167210753.1">
    <property type="nucleotide sequence ID" value="NZ_JAASRO010000001.1"/>
</dbReference>
<comment type="caution">
    <text evidence="3">The sequence shown here is derived from an EMBL/GenBank/DDBJ whole genome shotgun (WGS) entry which is preliminary data.</text>
</comment>
<evidence type="ECO:0000313" key="4">
    <source>
        <dbReference type="Proteomes" id="UP000555407"/>
    </source>
</evidence>
<name>A0A7X5VE02_9ACTN</name>
<dbReference type="SUPFAM" id="SSF111331">
    <property type="entry name" value="NAD kinase/diacylglycerol kinase-like"/>
    <property type="match status" value="1"/>
</dbReference>
<dbReference type="InterPro" id="IPR017438">
    <property type="entry name" value="ATP-NAD_kinase_N"/>
</dbReference>
<dbReference type="PROSITE" id="PS50146">
    <property type="entry name" value="DAGK"/>
    <property type="match status" value="1"/>
</dbReference>
<evidence type="ECO:0000313" key="3">
    <source>
        <dbReference type="EMBL" id="NIK59264.1"/>
    </source>
</evidence>